<dbReference type="RefSeq" id="WP_211785236.1">
    <property type="nucleotide sequence ID" value="NZ_CP047290.1"/>
</dbReference>
<reference evidence="4" key="1">
    <citation type="submission" date="2020-01" db="EMBL/GenBank/DDBJ databases">
        <authorList>
            <person name="Yang Y."/>
            <person name="Kwon Y.M."/>
        </authorList>
    </citation>
    <scope>NUCLEOTIDE SEQUENCE</scope>
    <source>
        <strain evidence="4">PG104</strain>
        <plasmid evidence="4">unnamed1</plasmid>
    </source>
</reference>
<sequence>MTRFLSITCMKNEGSFLLEWLAYNRAIGFTDVLVYSNDCEDGTDRMLDRAQELGLLTHVRNDDIKARGPQWTALRQAQRHPLTKSADWIMFHDVDEFLNIHVGGRRLPDLLATMPEADAFALPWRMFGNGGIVAYRDRPIRETFVHSARPDLFWPWRARMIKTLFRRGPYKQLGVHRPKGDAPGAVWTDGSGRRLPDWFSRKGVLVNLDPDLGTVAQINHYALGSMEGYLVKCDRGRANRAAQPFDTSYWTDRNFSQIEDRSILALPVEPIRDPLLEEMHAEAVAWRKARIRTLLAEDEWRSLFGRLLMAPPSRHLSPAEVDLILRHLPTEPPPPRN</sequence>
<evidence type="ECO:0000256" key="3">
    <source>
        <dbReference type="ARBA" id="ARBA00022989"/>
    </source>
</evidence>
<dbReference type="KEGG" id="fap:GR316_11940"/>
<accession>A0A8J8SM30</accession>
<evidence type="ECO:0000313" key="5">
    <source>
        <dbReference type="Proteomes" id="UP000679284"/>
    </source>
</evidence>
<keyword evidence="2" id="KW-0812">Transmembrane</keyword>
<organism evidence="4 5">
    <name type="scientific">Falsirhodobacter algicola</name>
    <dbReference type="NCBI Taxonomy" id="2692330"/>
    <lineage>
        <taxon>Bacteria</taxon>
        <taxon>Pseudomonadati</taxon>
        <taxon>Pseudomonadota</taxon>
        <taxon>Alphaproteobacteria</taxon>
        <taxon>Rhodobacterales</taxon>
        <taxon>Paracoccaceae</taxon>
        <taxon>Falsirhodobacter</taxon>
    </lineage>
</organism>
<comment type="subcellular location">
    <subcellularLocation>
        <location evidence="1">Membrane</location>
        <topology evidence="1">Single-pass membrane protein</topology>
    </subcellularLocation>
</comment>
<keyword evidence="5" id="KW-1185">Reference proteome</keyword>
<dbReference type="AlphaFoldDB" id="A0A8J8SM30"/>
<dbReference type="InterPro" id="IPR029044">
    <property type="entry name" value="Nucleotide-diphossugar_trans"/>
</dbReference>
<dbReference type="GO" id="GO:0005737">
    <property type="term" value="C:cytoplasm"/>
    <property type="evidence" value="ECO:0007669"/>
    <property type="project" value="TreeGrafter"/>
</dbReference>
<protein>
    <submittedName>
        <fullName evidence="4">Glycosyltransferase family 92 protein</fullName>
    </submittedName>
</protein>
<keyword evidence="3" id="KW-1133">Transmembrane helix</keyword>
<keyword evidence="4" id="KW-0614">Plasmid</keyword>
<evidence type="ECO:0000256" key="1">
    <source>
        <dbReference type="ARBA" id="ARBA00004167"/>
    </source>
</evidence>
<dbReference type="PANTHER" id="PTHR21461:SF69">
    <property type="entry name" value="GLYCOSYLTRANSFERASE FAMILY 92 PROTEIN"/>
    <property type="match status" value="1"/>
</dbReference>
<gene>
    <name evidence="4" type="ORF">GR316_11940</name>
</gene>
<dbReference type="GO" id="GO:0016020">
    <property type="term" value="C:membrane"/>
    <property type="evidence" value="ECO:0007669"/>
    <property type="project" value="UniProtKB-SubCell"/>
</dbReference>
<dbReference type="Pfam" id="PF13704">
    <property type="entry name" value="Glyco_tranf_2_4"/>
    <property type="match status" value="1"/>
</dbReference>
<name>A0A8J8SM30_9RHOB</name>
<evidence type="ECO:0000256" key="2">
    <source>
        <dbReference type="ARBA" id="ARBA00022692"/>
    </source>
</evidence>
<geneLocation type="plasmid" evidence="4 5">
    <name>unnamed1</name>
</geneLocation>
<dbReference type="Proteomes" id="UP000679284">
    <property type="component" value="Plasmid unnamed1"/>
</dbReference>
<evidence type="ECO:0000313" key="4">
    <source>
        <dbReference type="EMBL" id="QUS37092.1"/>
    </source>
</evidence>
<dbReference type="GO" id="GO:0016757">
    <property type="term" value="F:glycosyltransferase activity"/>
    <property type="evidence" value="ECO:0007669"/>
    <property type="project" value="TreeGrafter"/>
</dbReference>
<dbReference type="PANTHER" id="PTHR21461">
    <property type="entry name" value="GLYCOSYLTRANSFERASE FAMILY 92 PROTEIN"/>
    <property type="match status" value="1"/>
</dbReference>
<dbReference type="EMBL" id="CP047290">
    <property type="protein sequence ID" value="QUS37092.1"/>
    <property type="molecule type" value="Genomic_DNA"/>
</dbReference>
<proteinExistence type="predicted"/>
<dbReference type="SUPFAM" id="SSF53448">
    <property type="entry name" value="Nucleotide-diphospho-sugar transferases"/>
    <property type="match status" value="1"/>
</dbReference>
<keyword evidence="3" id="KW-0472">Membrane</keyword>